<keyword evidence="4" id="KW-1185">Reference proteome</keyword>
<feature type="coiled-coil region" evidence="1">
    <location>
        <begin position="56"/>
        <end position="111"/>
    </location>
</feature>
<dbReference type="OrthoDB" id="20105at2759"/>
<evidence type="ECO:0000313" key="3">
    <source>
        <dbReference type="EMBL" id="RJE23650.1"/>
    </source>
</evidence>
<feature type="compositionally biased region" description="Basic and acidic residues" evidence="2">
    <location>
        <begin position="161"/>
        <end position="179"/>
    </location>
</feature>
<evidence type="ECO:0000313" key="4">
    <source>
        <dbReference type="Proteomes" id="UP000266188"/>
    </source>
</evidence>
<feature type="region of interest" description="Disordered" evidence="2">
    <location>
        <begin position="287"/>
        <end position="306"/>
    </location>
</feature>
<feature type="compositionally biased region" description="Basic and acidic residues" evidence="2">
    <location>
        <begin position="195"/>
        <end position="210"/>
    </location>
</feature>
<organism evidence="3 4">
    <name type="scientific">Aspergillus sclerotialis</name>
    <dbReference type="NCBI Taxonomy" id="2070753"/>
    <lineage>
        <taxon>Eukaryota</taxon>
        <taxon>Fungi</taxon>
        <taxon>Dikarya</taxon>
        <taxon>Ascomycota</taxon>
        <taxon>Pezizomycotina</taxon>
        <taxon>Eurotiomycetes</taxon>
        <taxon>Eurotiomycetidae</taxon>
        <taxon>Eurotiales</taxon>
        <taxon>Aspergillaceae</taxon>
        <taxon>Aspergillus</taxon>
        <taxon>Aspergillus subgen. Polypaecilum</taxon>
    </lineage>
</organism>
<gene>
    <name evidence="3" type="ORF">PHISCL_04026</name>
</gene>
<accession>A0A3A2ZM43</accession>
<feature type="compositionally biased region" description="Low complexity" evidence="2">
    <location>
        <begin position="317"/>
        <end position="329"/>
    </location>
</feature>
<feature type="region of interest" description="Disordered" evidence="2">
    <location>
        <begin position="315"/>
        <end position="430"/>
    </location>
</feature>
<reference evidence="4" key="1">
    <citation type="submission" date="2017-02" db="EMBL/GenBank/DDBJ databases">
        <authorList>
            <person name="Tafer H."/>
            <person name="Lopandic K."/>
        </authorList>
    </citation>
    <scope>NUCLEOTIDE SEQUENCE [LARGE SCALE GENOMIC DNA]</scope>
    <source>
        <strain evidence="4">CBS 366.77</strain>
    </source>
</reference>
<evidence type="ECO:0000256" key="1">
    <source>
        <dbReference type="SAM" id="Coils"/>
    </source>
</evidence>
<proteinExistence type="predicted"/>
<keyword evidence="1" id="KW-0175">Coiled coil</keyword>
<dbReference type="STRING" id="2070753.A0A3A2ZM43"/>
<feature type="region of interest" description="Disordered" evidence="2">
    <location>
        <begin position="443"/>
        <end position="490"/>
    </location>
</feature>
<feature type="region of interest" description="Disordered" evidence="2">
    <location>
        <begin position="246"/>
        <end position="281"/>
    </location>
</feature>
<dbReference type="Proteomes" id="UP000266188">
    <property type="component" value="Unassembled WGS sequence"/>
</dbReference>
<dbReference type="EMBL" id="MVGC01000111">
    <property type="protein sequence ID" value="RJE23650.1"/>
    <property type="molecule type" value="Genomic_DNA"/>
</dbReference>
<evidence type="ECO:0000256" key="2">
    <source>
        <dbReference type="SAM" id="MobiDB-lite"/>
    </source>
</evidence>
<protein>
    <submittedName>
        <fullName evidence="3">Uncharacterized protein</fullName>
    </submittedName>
</protein>
<feature type="region of interest" description="Disordered" evidence="2">
    <location>
        <begin position="158"/>
        <end position="179"/>
    </location>
</feature>
<comment type="caution">
    <text evidence="3">The sequence shown here is derived from an EMBL/GenBank/DDBJ whole genome shotgun (WGS) entry which is preliminary data.</text>
</comment>
<sequence length="490" mass="55503">MVLKTRHLERKYDKTLMVSMQLLDAERIRNKCLKHLFLEFENHDLQLQLKHTSNELAQSTKAEHDAQLQLRDLRKEVDRLQGIVRTSARTSDSLQKEIESLKSAAIQSEKLLAQKTGPPKDLPDTQSEFRHIETKDLSIQTLFSERHSLQQQVHTLEGQVENEKRESERARTREVHQEEQILDLTTRLEEARKHLSEETKARTRQERDSQKQGLEWEAQRSALEQRLESLHKQLRLTKDELQEVRKNLQHNGNTKTNDKDDLAPRSRPNQFQSSPTRGNADMVIATPGAVQGHDRVQGVKTLPGDKSAFSITPFLLRGSAPRDPSSSSGDDSDELHAGNGRGFDGVKFIEPNASRQAKPGRGRVENPNKQNSNPRRFKSKKVSTAMDSDTSLENSDNRDQSKNHGVLGNQSTGLTVSKPKKRKLGSQLDGELAEDLDVIKKPGRKLAGRNASPDDILQPNSPSGKRLARLPRNRVFGGFTNFSPLKRDRK</sequence>
<name>A0A3A2ZM43_9EURO</name>
<feature type="compositionally biased region" description="Polar residues" evidence="2">
    <location>
        <begin position="385"/>
        <end position="394"/>
    </location>
</feature>
<dbReference type="AlphaFoldDB" id="A0A3A2ZM43"/>
<feature type="region of interest" description="Disordered" evidence="2">
    <location>
        <begin position="195"/>
        <end position="214"/>
    </location>
</feature>
<feature type="compositionally biased region" description="Polar residues" evidence="2">
    <location>
        <begin position="267"/>
        <end position="277"/>
    </location>
</feature>